<feature type="compositionally biased region" description="Basic residues" evidence="1">
    <location>
        <begin position="251"/>
        <end position="261"/>
    </location>
</feature>
<feature type="region of interest" description="Disordered" evidence="1">
    <location>
        <begin position="198"/>
        <end position="261"/>
    </location>
</feature>
<proteinExistence type="predicted"/>
<reference evidence="2" key="1">
    <citation type="submission" date="2022-06" db="EMBL/GenBank/DDBJ databases">
        <authorList>
            <consortium name="SYNGENTA / RWTH Aachen University"/>
        </authorList>
    </citation>
    <scope>NUCLEOTIDE SEQUENCE</scope>
</reference>
<evidence type="ECO:0000256" key="1">
    <source>
        <dbReference type="SAM" id="MobiDB-lite"/>
    </source>
</evidence>
<accession>A0AAV0B6R7</accession>
<sequence>MTIPGGDLWSEDYPGVSKWMPVEYEYLKVYPAVNSESKISENTEDRDLIRNQTKEISLGDQNNTALNNVWMVLMHNDTADVTTGQLGQQLNSSNTVTKFCWSKGNKSCQSHNREGTKTAKHPPQKQLEKDKLIPRSADSTRSLSVIGRDQEPPQEKGEGSSSGQLSMRRMALDNMKPIGKEDETTGEVKDEDRIRKGFKVLEQDKDNTRIKEQKSRGYRIKRKRSRVVEQRIVDLKINNNNNNKKKDSKNNKKKKKKSNKK</sequence>
<feature type="compositionally biased region" description="Basic and acidic residues" evidence="1">
    <location>
        <begin position="198"/>
        <end position="215"/>
    </location>
</feature>
<dbReference type="Proteomes" id="UP001153365">
    <property type="component" value="Unassembled WGS sequence"/>
</dbReference>
<organism evidence="2 3">
    <name type="scientific">Phakopsora pachyrhizi</name>
    <name type="common">Asian soybean rust disease fungus</name>
    <dbReference type="NCBI Taxonomy" id="170000"/>
    <lineage>
        <taxon>Eukaryota</taxon>
        <taxon>Fungi</taxon>
        <taxon>Dikarya</taxon>
        <taxon>Basidiomycota</taxon>
        <taxon>Pucciniomycotina</taxon>
        <taxon>Pucciniomycetes</taxon>
        <taxon>Pucciniales</taxon>
        <taxon>Phakopsoraceae</taxon>
        <taxon>Phakopsora</taxon>
    </lineage>
</organism>
<dbReference type="AlphaFoldDB" id="A0AAV0B6R7"/>
<dbReference type="EMBL" id="CALTRL010002985">
    <property type="protein sequence ID" value="CAH7677314.1"/>
    <property type="molecule type" value="Genomic_DNA"/>
</dbReference>
<gene>
    <name evidence="2" type="ORF">PPACK8108_LOCUS12451</name>
</gene>
<protein>
    <submittedName>
        <fullName evidence="2">Uncharacterized protein</fullName>
    </submittedName>
</protein>
<comment type="caution">
    <text evidence="2">The sequence shown here is derived from an EMBL/GenBank/DDBJ whole genome shotgun (WGS) entry which is preliminary data.</text>
</comment>
<evidence type="ECO:0000313" key="2">
    <source>
        <dbReference type="EMBL" id="CAH7677314.1"/>
    </source>
</evidence>
<evidence type="ECO:0000313" key="3">
    <source>
        <dbReference type="Proteomes" id="UP001153365"/>
    </source>
</evidence>
<feature type="region of interest" description="Disordered" evidence="1">
    <location>
        <begin position="104"/>
        <end position="166"/>
    </location>
</feature>
<feature type="compositionally biased region" description="Basic and acidic residues" evidence="1">
    <location>
        <begin position="148"/>
        <end position="158"/>
    </location>
</feature>
<keyword evidence="3" id="KW-1185">Reference proteome</keyword>
<name>A0AAV0B6R7_PHAPC</name>
<feature type="compositionally biased region" description="Basic residues" evidence="1">
    <location>
        <begin position="216"/>
        <end position="225"/>
    </location>
</feature>